<keyword evidence="2 6" id="KW-0689">Ribosomal protein</keyword>
<dbReference type="GO" id="GO:0006412">
    <property type="term" value="P:translation"/>
    <property type="evidence" value="ECO:0007669"/>
    <property type="project" value="InterPro"/>
</dbReference>
<comment type="caution">
    <text evidence="6">The sequence shown here is derived from an EMBL/GenBank/DDBJ whole genome shotgun (WGS) entry which is preliminary data.</text>
</comment>
<feature type="region of interest" description="Disordered" evidence="5">
    <location>
        <begin position="44"/>
        <end position="65"/>
    </location>
</feature>
<dbReference type="GO" id="GO:1990904">
    <property type="term" value="C:ribonucleoprotein complex"/>
    <property type="evidence" value="ECO:0007669"/>
    <property type="project" value="UniProtKB-KW"/>
</dbReference>
<name>A0A1F5EBP9_9BACT</name>
<evidence type="ECO:0000313" key="7">
    <source>
        <dbReference type="Proteomes" id="UP000177481"/>
    </source>
</evidence>
<accession>A0A1F5EBP9</accession>
<dbReference type="STRING" id="1797471.A3A71_02210"/>
<dbReference type="GO" id="GO:0005840">
    <property type="term" value="C:ribosome"/>
    <property type="evidence" value="ECO:0007669"/>
    <property type="project" value="UniProtKB-KW"/>
</dbReference>
<evidence type="ECO:0000256" key="3">
    <source>
        <dbReference type="ARBA" id="ARBA00023274"/>
    </source>
</evidence>
<keyword evidence="3" id="KW-0687">Ribonucleoprotein</keyword>
<dbReference type="Proteomes" id="UP000177481">
    <property type="component" value="Unassembled WGS sequence"/>
</dbReference>
<dbReference type="InterPro" id="IPR038380">
    <property type="entry name" value="Ribosomal_bS21_sf"/>
</dbReference>
<gene>
    <name evidence="6" type="ORF">A3A71_02210</name>
</gene>
<protein>
    <recommendedName>
        <fullName evidence="4">Small ribosomal subunit protein bS21</fullName>
    </recommendedName>
</protein>
<sequence>MHSAPRSTVAPSTEVVLRRFFREVQQSDLLTEIKARRYFEKKPSRFKRRQVAQTKAVRRKEKRGY</sequence>
<dbReference type="InterPro" id="IPR001911">
    <property type="entry name" value="Ribosomal_bS21"/>
</dbReference>
<evidence type="ECO:0000313" key="6">
    <source>
        <dbReference type="EMBL" id="OGD64837.1"/>
    </source>
</evidence>
<comment type="similarity">
    <text evidence="1">Belongs to the bacterial ribosomal protein bS21 family.</text>
</comment>
<evidence type="ECO:0000256" key="4">
    <source>
        <dbReference type="ARBA" id="ARBA00035135"/>
    </source>
</evidence>
<organism evidence="6 7">
    <name type="scientific">Candidatus Berkelbacteria bacterium RIFCSPLOWO2_01_FULL_50_28</name>
    <dbReference type="NCBI Taxonomy" id="1797471"/>
    <lineage>
        <taxon>Bacteria</taxon>
        <taxon>Candidatus Berkelbacteria</taxon>
    </lineage>
</organism>
<dbReference type="NCBIfam" id="TIGR00030">
    <property type="entry name" value="S21p"/>
    <property type="match status" value="1"/>
</dbReference>
<dbReference type="Gene3D" id="1.20.5.1150">
    <property type="entry name" value="Ribosomal protein S8"/>
    <property type="match status" value="1"/>
</dbReference>
<proteinExistence type="inferred from homology"/>
<evidence type="ECO:0000256" key="1">
    <source>
        <dbReference type="ARBA" id="ARBA00006640"/>
    </source>
</evidence>
<evidence type="ECO:0000256" key="2">
    <source>
        <dbReference type="ARBA" id="ARBA00022980"/>
    </source>
</evidence>
<dbReference type="GO" id="GO:0003735">
    <property type="term" value="F:structural constituent of ribosome"/>
    <property type="evidence" value="ECO:0007669"/>
    <property type="project" value="InterPro"/>
</dbReference>
<evidence type="ECO:0000256" key="5">
    <source>
        <dbReference type="SAM" id="MobiDB-lite"/>
    </source>
</evidence>
<dbReference type="EMBL" id="MEZX01000002">
    <property type="protein sequence ID" value="OGD64837.1"/>
    <property type="molecule type" value="Genomic_DNA"/>
</dbReference>
<reference evidence="6 7" key="1">
    <citation type="journal article" date="2016" name="Nat. Commun.">
        <title>Thousands of microbial genomes shed light on interconnected biogeochemical processes in an aquifer system.</title>
        <authorList>
            <person name="Anantharaman K."/>
            <person name="Brown C.T."/>
            <person name="Hug L.A."/>
            <person name="Sharon I."/>
            <person name="Castelle C.J."/>
            <person name="Probst A.J."/>
            <person name="Thomas B.C."/>
            <person name="Singh A."/>
            <person name="Wilkins M.J."/>
            <person name="Karaoz U."/>
            <person name="Brodie E.L."/>
            <person name="Williams K.H."/>
            <person name="Hubbard S.S."/>
            <person name="Banfield J.F."/>
        </authorList>
    </citation>
    <scope>NUCLEOTIDE SEQUENCE [LARGE SCALE GENOMIC DNA]</scope>
</reference>
<dbReference type="AlphaFoldDB" id="A0A1F5EBP9"/>